<dbReference type="InterPro" id="IPR036097">
    <property type="entry name" value="HisK_dim/P_sf"/>
</dbReference>
<proteinExistence type="predicted"/>
<evidence type="ECO:0000313" key="11">
    <source>
        <dbReference type="Proteomes" id="UP001501126"/>
    </source>
</evidence>
<evidence type="ECO:0000256" key="6">
    <source>
        <dbReference type="ARBA" id="ARBA00022777"/>
    </source>
</evidence>
<dbReference type="Pfam" id="PF02518">
    <property type="entry name" value="HATPase_c"/>
    <property type="match status" value="1"/>
</dbReference>
<dbReference type="PANTHER" id="PTHR45436">
    <property type="entry name" value="SENSOR HISTIDINE KINASE YKOH"/>
    <property type="match status" value="1"/>
</dbReference>
<feature type="transmembrane region" description="Helical" evidence="8">
    <location>
        <begin position="135"/>
        <end position="158"/>
    </location>
</feature>
<keyword evidence="6 10" id="KW-0418">Kinase</keyword>
<keyword evidence="7 8" id="KW-1133">Transmembrane helix</keyword>
<feature type="domain" description="Histidine kinase" evidence="9">
    <location>
        <begin position="220"/>
        <end position="422"/>
    </location>
</feature>
<comment type="catalytic activity">
    <reaction evidence="1">
        <text>ATP + protein L-histidine = ADP + protein N-phospho-L-histidine.</text>
        <dbReference type="EC" id="2.7.13.3"/>
    </reaction>
</comment>
<dbReference type="Gene3D" id="3.30.565.10">
    <property type="entry name" value="Histidine kinase-like ATPase, C-terminal domain"/>
    <property type="match status" value="1"/>
</dbReference>
<sequence>MKLLNQSLKYLSISILLIVSFWSVIFYVNMIDEIHDSIDDGLDNYKLLIVQKADTDSTLLSKRYFDESNYAIREISQSAAIRVKDTYVDTLMYMPDEDDLEPVRMLTTAFENNGHYYELKVINSMVEEDDLIEDLFWAVFWLYIILVVSIILINNVVLRRLWKPFYNLLDQVKHFRLGQSRNLPAVTTKTREFNDLQQAVNTLLQHSLETFEQQRQFIENASHELQTPLAVATNKLELLLEKGTLENEQAENISQVLQMIERLVRLNRSLLLLAKIENRQFFDNRTVSVNEIIHQSVEDLEDFSAFKNVKITVSETTTIEVFADVALIGIIISNLIKNAIFHNVPDGQVFISVDANKIRICNTGKNEPLNAEKVFNRFFKSDAEQTGTGLGLAIVKAICKLYDFSVHYSFEGGLHCFEVRFK</sequence>
<name>A0ABN1MKP5_9FLAO</name>
<dbReference type="SUPFAM" id="SSF47384">
    <property type="entry name" value="Homodimeric domain of signal transducing histidine kinase"/>
    <property type="match status" value="1"/>
</dbReference>
<dbReference type="RefSeq" id="WP_343784211.1">
    <property type="nucleotide sequence ID" value="NZ_BAAAFH010000003.1"/>
</dbReference>
<dbReference type="InterPro" id="IPR036890">
    <property type="entry name" value="HATPase_C_sf"/>
</dbReference>
<dbReference type="EMBL" id="BAAAFH010000003">
    <property type="protein sequence ID" value="GAA0873809.1"/>
    <property type="molecule type" value="Genomic_DNA"/>
</dbReference>
<dbReference type="CDD" id="cd00075">
    <property type="entry name" value="HATPase"/>
    <property type="match status" value="1"/>
</dbReference>
<reference evidence="10 11" key="1">
    <citation type="journal article" date="2019" name="Int. J. Syst. Evol. Microbiol.">
        <title>The Global Catalogue of Microorganisms (GCM) 10K type strain sequencing project: providing services to taxonomists for standard genome sequencing and annotation.</title>
        <authorList>
            <consortium name="The Broad Institute Genomics Platform"/>
            <consortium name="The Broad Institute Genome Sequencing Center for Infectious Disease"/>
            <person name="Wu L."/>
            <person name="Ma J."/>
        </authorList>
    </citation>
    <scope>NUCLEOTIDE SEQUENCE [LARGE SCALE GENOMIC DNA]</scope>
    <source>
        <strain evidence="10 11">JCM 16083</strain>
    </source>
</reference>
<accession>A0ABN1MKP5</accession>
<dbReference type="InterPro" id="IPR005467">
    <property type="entry name" value="His_kinase_dom"/>
</dbReference>
<organism evidence="10 11">
    <name type="scientific">Wandonia haliotis</name>
    <dbReference type="NCBI Taxonomy" id="574963"/>
    <lineage>
        <taxon>Bacteria</taxon>
        <taxon>Pseudomonadati</taxon>
        <taxon>Bacteroidota</taxon>
        <taxon>Flavobacteriia</taxon>
        <taxon>Flavobacteriales</taxon>
        <taxon>Crocinitomicaceae</taxon>
        <taxon>Wandonia</taxon>
    </lineage>
</organism>
<evidence type="ECO:0000259" key="9">
    <source>
        <dbReference type="PROSITE" id="PS50109"/>
    </source>
</evidence>
<protein>
    <recommendedName>
        <fullName evidence="2">histidine kinase</fullName>
        <ecNumber evidence="2">2.7.13.3</ecNumber>
    </recommendedName>
</protein>
<keyword evidence="3" id="KW-0597">Phosphoprotein</keyword>
<gene>
    <name evidence="10" type="ORF">GCM10009118_02170</name>
</gene>
<dbReference type="EC" id="2.7.13.3" evidence="2"/>
<dbReference type="InterPro" id="IPR003661">
    <property type="entry name" value="HisK_dim/P_dom"/>
</dbReference>
<dbReference type="SUPFAM" id="SSF55874">
    <property type="entry name" value="ATPase domain of HSP90 chaperone/DNA topoisomerase II/histidine kinase"/>
    <property type="match status" value="1"/>
</dbReference>
<evidence type="ECO:0000256" key="4">
    <source>
        <dbReference type="ARBA" id="ARBA00022679"/>
    </source>
</evidence>
<evidence type="ECO:0000256" key="8">
    <source>
        <dbReference type="SAM" id="Phobius"/>
    </source>
</evidence>
<dbReference type="InterPro" id="IPR003594">
    <property type="entry name" value="HATPase_dom"/>
</dbReference>
<feature type="transmembrane region" description="Helical" evidence="8">
    <location>
        <begin position="7"/>
        <end position="28"/>
    </location>
</feature>
<comment type="caution">
    <text evidence="10">The sequence shown here is derived from an EMBL/GenBank/DDBJ whole genome shotgun (WGS) entry which is preliminary data.</text>
</comment>
<evidence type="ECO:0000313" key="10">
    <source>
        <dbReference type="EMBL" id="GAA0873809.1"/>
    </source>
</evidence>
<dbReference type="Pfam" id="PF00512">
    <property type="entry name" value="HisKA"/>
    <property type="match status" value="1"/>
</dbReference>
<evidence type="ECO:0000256" key="2">
    <source>
        <dbReference type="ARBA" id="ARBA00012438"/>
    </source>
</evidence>
<evidence type="ECO:0000256" key="7">
    <source>
        <dbReference type="ARBA" id="ARBA00022989"/>
    </source>
</evidence>
<keyword evidence="4" id="KW-0808">Transferase</keyword>
<evidence type="ECO:0000256" key="3">
    <source>
        <dbReference type="ARBA" id="ARBA00022553"/>
    </source>
</evidence>
<dbReference type="CDD" id="cd00082">
    <property type="entry name" value="HisKA"/>
    <property type="match status" value="1"/>
</dbReference>
<dbReference type="Proteomes" id="UP001501126">
    <property type="component" value="Unassembled WGS sequence"/>
</dbReference>
<evidence type="ECO:0000256" key="1">
    <source>
        <dbReference type="ARBA" id="ARBA00000085"/>
    </source>
</evidence>
<dbReference type="PANTHER" id="PTHR45436:SF5">
    <property type="entry name" value="SENSOR HISTIDINE KINASE TRCS"/>
    <property type="match status" value="1"/>
</dbReference>
<keyword evidence="5 8" id="KW-0812">Transmembrane</keyword>
<dbReference type="InterPro" id="IPR050428">
    <property type="entry name" value="TCS_sensor_his_kinase"/>
</dbReference>
<dbReference type="SMART" id="SM00388">
    <property type="entry name" value="HisKA"/>
    <property type="match status" value="1"/>
</dbReference>
<keyword evidence="11" id="KW-1185">Reference proteome</keyword>
<dbReference type="Gene3D" id="1.10.287.130">
    <property type="match status" value="1"/>
</dbReference>
<keyword evidence="8" id="KW-0472">Membrane</keyword>
<dbReference type="SMART" id="SM00387">
    <property type="entry name" value="HATPase_c"/>
    <property type="match status" value="1"/>
</dbReference>
<dbReference type="PROSITE" id="PS50109">
    <property type="entry name" value="HIS_KIN"/>
    <property type="match status" value="1"/>
</dbReference>
<evidence type="ECO:0000256" key="5">
    <source>
        <dbReference type="ARBA" id="ARBA00022692"/>
    </source>
</evidence>
<dbReference type="GO" id="GO:0016301">
    <property type="term" value="F:kinase activity"/>
    <property type="evidence" value="ECO:0007669"/>
    <property type="project" value="UniProtKB-KW"/>
</dbReference>